<proteinExistence type="predicted"/>
<dbReference type="GO" id="GO:0000166">
    <property type="term" value="F:nucleotide binding"/>
    <property type="evidence" value="ECO:0007669"/>
    <property type="project" value="InterPro"/>
</dbReference>
<keyword evidence="1" id="KW-0436">Ligase</keyword>
<feature type="non-terminal residue" evidence="1">
    <location>
        <position position="162"/>
    </location>
</feature>
<dbReference type="InterPro" id="IPR018163">
    <property type="entry name" value="Thr/Ala-tRNA-synth_IIc_edit"/>
</dbReference>
<evidence type="ECO:0000313" key="1">
    <source>
        <dbReference type="EMBL" id="KAA6307389.1"/>
    </source>
</evidence>
<reference evidence="1" key="1">
    <citation type="submission" date="2019-03" db="EMBL/GenBank/DDBJ databases">
        <title>Single cell metagenomics reveals metabolic interactions within the superorganism composed of flagellate Streblomastix strix and complex community of Bacteroidetes bacteria on its surface.</title>
        <authorList>
            <person name="Treitli S.C."/>
            <person name="Kolisko M."/>
            <person name="Husnik F."/>
            <person name="Keeling P."/>
            <person name="Hampl V."/>
        </authorList>
    </citation>
    <scope>NUCLEOTIDE SEQUENCE</scope>
    <source>
        <strain evidence="1">STM</strain>
    </source>
</reference>
<dbReference type="AlphaFoldDB" id="A0A5J4PFQ9"/>
<dbReference type="SUPFAM" id="SSF55186">
    <property type="entry name" value="ThrRS/AlaRS common domain"/>
    <property type="match status" value="1"/>
</dbReference>
<dbReference type="EMBL" id="SNRY01009206">
    <property type="protein sequence ID" value="KAA6307389.1"/>
    <property type="molecule type" value="Genomic_DNA"/>
</dbReference>
<sequence>MTETVQIYCKNSNASQKFPVGFSLLEIYRDLNLHFPYPPISAKVNNCAAGLDFKVYRNKDVEFLDIRDASARRTYARSLCFVLYKAAIDIFPNGELLVEHPVSGGYFCRLLMGHLITPEDVRKIKNRMQEIIDANIPYQKVECHTSEAVEIFKERGMDDKVK</sequence>
<dbReference type="EC" id="6.1.1.3" evidence="1"/>
<accession>A0A5J4PFQ9</accession>
<protein>
    <submittedName>
        <fullName evidence="1">Threonine--tRNA ligase 1</fullName>
        <ecNumber evidence="1">6.1.1.3</ecNumber>
    </submittedName>
</protein>
<gene>
    <name evidence="1" type="ORF">EZS27_040941</name>
</gene>
<comment type="caution">
    <text evidence="1">The sequence shown here is derived from an EMBL/GenBank/DDBJ whole genome shotgun (WGS) entry which is preliminary data.</text>
</comment>
<dbReference type="GO" id="GO:0004829">
    <property type="term" value="F:threonine-tRNA ligase activity"/>
    <property type="evidence" value="ECO:0007669"/>
    <property type="project" value="UniProtKB-EC"/>
</dbReference>
<name>A0A5J4PFQ9_9ZZZZ</name>
<organism evidence="1">
    <name type="scientific">termite gut metagenome</name>
    <dbReference type="NCBI Taxonomy" id="433724"/>
    <lineage>
        <taxon>unclassified sequences</taxon>
        <taxon>metagenomes</taxon>
        <taxon>organismal metagenomes</taxon>
    </lineage>
</organism>
<dbReference type="Gene3D" id="3.30.980.10">
    <property type="entry name" value="Threonyl-trna Synthetase, Chain A, domain 2"/>
    <property type="match status" value="1"/>
</dbReference>